<proteinExistence type="predicted"/>
<feature type="transmembrane region" description="Helical" evidence="1">
    <location>
        <begin position="173"/>
        <end position="194"/>
    </location>
</feature>
<feature type="transmembrane region" description="Helical" evidence="1">
    <location>
        <begin position="87"/>
        <end position="114"/>
    </location>
</feature>
<evidence type="ECO:0000313" key="3">
    <source>
        <dbReference type="Proteomes" id="UP001470230"/>
    </source>
</evidence>
<accession>A0ABR2K5X0</accession>
<name>A0ABR2K5X0_9EUKA</name>
<organism evidence="2 3">
    <name type="scientific">Tritrichomonas musculus</name>
    <dbReference type="NCBI Taxonomy" id="1915356"/>
    <lineage>
        <taxon>Eukaryota</taxon>
        <taxon>Metamonada</taxon>
        <taxon>Parabasalia</taxon>
        <taxon>Tritrichomonadida</taxon>
        <taxon>Tritrichomonadidae</taxon>
        <taxon>Tritrichomonas</taxon>
    </lineage>
</organism>
<dbReference type="EMBL" id="JAPFFF010000007">
    <property type="protein sequence ID" value="KAK8886317.1"/>
    <property type="molecule type" value="Genomic_DNA"/>
</dbReference>
<keyword evidence="1" id="KW-0812">Transmembrane</keyword>
<evidence type="ECO:0000256" key="1">
    <source>
        <dbReference type="SAM" id="Phobius"/>
    </source>
</evidence>
<keyword evidence="1" id="KW-1133">Transmembrane helix</keyword>
<gene>
    <name evidence="2" type="ORF">M9Y10_041779</name>
</gene>
<comment type="caution">
    <text evidence="2">The sequence shown here is derived from an EMBL/GenBank/DDBJ whole genome shotgun (WGS) entry which is preliminary data.</text>
</comment>
<sequence length="216" mass="24965">MPFEIQDLNFGIKTWYLQPTFFVKIGSALISFILMIILFVVISRSSDSIYKAAIGRSECICFMLLAILLLLTVICFLFYFYKIYPDYSIYLFFASAGSSIFYVLIFFICIIAFCTKGKCKKYTQILVLYCQNNYAEKVVTNFLSKYKTDITSPDFNSIVEKYVKGRTTQTSNLLMPVSLIWIILIIFLFFTVLFESKDSEDGRNSNVMHLRPNVDA</sequence>
<keyword evidence="3" id="KW-1185">Reference proteome</keyword>
<protein>
    <recommendedName>
        <fullName evidence="4">Tetraspanin family protein</fullName>
    </recommendedName>
</protein>
<feature type="transmembrane region" description="Helical" evidence="1">
    <location>
        <begin position="20"/>
        <end position="42"/>
    </location>
</feature>
<evidence type="ECO:0000313" key="2">
    <source>
        <dbReference type="EMBL" id="KAK8886317.1"/>
    </source>
</evidence>
<feature type="transmembrane region" description="Helical" evidence="1">
    <location>
        <begin position="62"/>
        <end position="81"/>
    </location>
</feature>
<reference evidence="2 3" key="1">
    <citation type="submission" date="2024-04" db="EMBL/GenBank/DDBJ databases">
        <title>Tritrichomonas musculus Genome.</title>
        <authorList>
            <person name="Alves-Ferreira E."/>
            <person name="Grigg M."/>
            <person name="Lorenzi H."/>
            <person name="Galac M."/>
        </authorList>
    </citation>
    <scope>NUCLEOTIDE SEQUENCE [LARGE SCALE GENOMIC DNA]</scope>
    <source>
        <strain evidence="2 3">EAF2021</strain>
    </source>
</reference>
<dbReference type="Proteomes" id="UP001470230">
    <property type="component" value="Unassembled WGS sequence"/>
</dbReference>
<evidence type="ECO:0008006" key="4">
    <source>
        <dbReference type="Google" id="ProtNLM"/>
    </source>
</evidence>
<keyword evidence="1" id="KW-0472">Membrane</keyword>